<dbReference type="PROSITE" id="PS50072">
    <property type="entry name" value="CSA_PPIASE_2"/>
    <property type="match status" value="1"/>
</dbReference>
<dbReference type="InterPro" id="IPR044665">
    <property type="entry name" value="E_coli_cyclophilin_A-like"/>
</dbReference>
<dbReference type="Gene3D" id="2.40.100.10">
    <property type="entry name" value="Cyclophilin-like"/>
    <property type="match status" value="1"/>
</dbReference>
<evidence type="ECO:0000256" key="2">
    <source>
        <dbReference type="ARBA" id="ARBA00023110"/>
    </source>
</evidence>
<reference evidence="6 7" key="1">
    <citation type="submission" date="2024-09" db="EMBL/GenBank/DDBJ databases">
        <authorList>
            <person name="Sun Q."/>
            <person name="Mori K."/>
        </authorList>
    </citation>
    <scope>NUCLEOTIDE SEQUENCE [LARGE SCALE GENOMIC DNA]</scope>
    <source>
        <strain evidence="6 7">NCAIM B.02537</strain>
    </source>
</reference>
<feature type="chain" id="PRO_5046240826" description="peptidylprolyl isomerase" evidence="4">
    <location>
        <begin position="23"/>
        <end position="223"/>
    </location>
</feature>
<evidence type="ECO:0000313" key="6">
    <source>
        <dbReference type="EMBL" id="MFC0590552.1"/>
    </source>
</evidence>
<comment type="caution">
    <text evidence="6">The sequence shown here is derived from an EMBL/GenBank/DDBJ whole genome shotgun (WGS) entry which is preliminary data.</text>
</comment>
<evidence type="ECO:0000256" key="1">
    <source>
        <dbReference type="ARBA" id="ARBA00013194"/>
    </source>
</evidence>
<dbReference type="Pfam" id="PF00160">
    <property type="entry name" value="Pro_isomerase"/>
    <property type="match status" value="1"/>
</dbReference>
<proteinExistence type="predicted"/>
<dbReference type="SUPFAM" id="SSF50891">
    <property type="entry name" value="Cyclophilin-like"/>
    <property type="match status" value="1"/>
</dbReference>
<feature type="domain" description="PPIase cyclophilin-type" evidence="5">
    <location>
        <begin position="49"/>
        <end position="220"/>
    </location>
</feature>
<protein>
    <recommendedName>
        <fullName evidence="1">peptidylprolyl isomerase</fullName>
        <ecNumber evidence="1">5.2.1.8</ecNumber>
    </recommendedName>
</protein>
<dbReference type="GO" id="GO:0003755">
    <property type="term" value="F:peptidyl-prolyl cis-trans isomerase activity"/>
    <property type="evidence" value="ECO:0007669"/>
    <property type="project" value="UniProtKB-EC"/>
</dbReference>
<sequence>MNRRFALLALAAFVLTATAADAAKPRAKARPAPAAPAPLPDTVRVAMVTALGTIELDLDHKRAPITVENFVRYVDARKFDGMPFYRAMRLNWGTQPNGLIQAGLQANPLKVFKPIAHEPTSQTGILHKAGAISMARYAPGTAMADFSILLSDLPSLDADPKSTNPETQAGFAAFGHVVSGMDVVKKIWDAPLSPTKGEGPLKGQMLEPPIKVLTVRRVATAQN</sequence>
<name>A0ABV6PL44_9SPHN</name>
<evidence type="ECO:0000256" key="4">
    <source>
        <dbReference type="SAM" id="SignalP"/>
    </source>
</evidence>
<dbReference type="RefSeq" id="WP_379482006.1">
    <property type="nucleotide sequence ID" value="NZ_JBHLTL010000011.1"/>
</dbReference>
<dbReference type="Proteomes" id="UP001589943">
    <property type="component" value="Unassembled WGS sequence"/>
</dbReference>
<evidence type="ECO:0000259" key="5">
    <source>
        <dbReference type="PROSITE" id="PS50072"/>
    </source>
</evidence>
<organism evidence="6 7">
    <name type="scientific">Novosphingobium aquiterrae</name>
    <dbReference type="NCBI Taxonomy" id="624388"/>
    <lineage>
        <taxon>Bacteria</taxon>
        <taxon>Pseudomonadati</taxon>
        <taxon>Pseudomonadota</taxon>
        <taxon>Alphaproteobacteria</taxon>
        <taxon>Sphingomonadales</taxon>
        <taxon>Sphingomonadaceae</taxon>
        <taxon>Novosphingobium</taxon>
    </lineage>
</organism>
<dbReference type="InterPro" id="IPR029000">
    <property type="entry name" value="Cyclophilin-like_dom_sf"/>
</dbReference>
<dbReference type="PANTHER" id="PTHR43246">
    <property type="entry name" value="PEPTIDYL-PROLYL CIS-TRANS ISOMERASE CYP38, CHLOROPLASTIC"/>
    <property type="match status" value="1"/>
</dbReference>
<evidence type="ECO:0000313" key="7">
    <source>
        <dbReference type="Proteomes" id="UP001589943"/>
    </source>
</evidence>
<dbReference type="EMBL" id="JBHLTL010000011">
    <property type="protein sequence ID" value="MFC0590552.1"/>
    <property type="molecule type" value="Genomic_DNA"/>
</dbReference>
<keyword evidence="7" id="KW-1185">Reference proteome</keyword>
<dbReference type="InterPro" id="IPR002130">
    <property type="entry name" value="Cyclophilin-type_PPIase_dom"/>
</dbReference>
<feature type="signal peptide" evidence="4">
    <location>
        <begin position="1"/>
        <end position="22"/>
    </location>
</feature>
<keyword evidence="2" id="KW-0697">Rotamase</keyword>
<keyword evidence="4" id="KW-0732">Signal</keyword>
<accession>A0ABV6PL44</accession>
<dbReference type="EC" id="5.2.1.8" evidence="1"/>
<gene>
    <name evidence="6" type="ORF">ACFFF7_14165</name>
</gene>
<evidence type="ECO:0000256" key="3">
    <source>
        <dbReference type="ARBA" id="ARBA00023235"/>
    </source>
</evidence>
<keyword evidence="3 6" id="KW-0413">Isomerase</keyword>